<dbReference type="Proteomes" id="UP001516023">
    <property type="component" value="Unassembled WGS sequence"/>
</dbReference>
<proteinExistence type="predicted"/>
<protein>
    <recommendedName>
        <fullName evidence="3">Ferredoxin</fullName>
    </recommendedName>
</protein>
<dbReference type="CDD" id="cd02980">
    <property type="entry name" value="TRX_Fd_family"/>
    <property type="match status" value="1"/>
</dbReference>
<dbReference type="AlphaFoldDB" id="A0ABD3P5G8"/>
<dbReference type="InterPro" id="IPR036249">
    <property type="entry name" value="Thioredoxin-like_sf"/>
</dbReference>
<dbReference type="EMBL" id="JABMIG020000260">
    <property type="protein sequence ID" value="KAL3783459.1"/>
    <property type="molecule type" value="Genomic_DNA"/>
</dbReference>
<evidence type="ECO:0008006" key="3">
    <source>
        <dbReference type="Google" id="ProtNLM"/>
    </source>
</evidence>
<keyword evidence="2" id="KW-1185">Reference proteome</keyword>
<dbReference type="SUPFAM" id="SSF52833">
    <property type="entry name" value="Thioredoxin-like"/>
    <property type="match status" value="1"/>
</dbReference>
<dbReference type="Gene3D" id="3.40.30.10">
    <property type="entry name" value="Glutaredoxin"/>
    <property type="match status" value="1"/>
</dbReference>
<reference evidence="1 2" key="1">
    <citation type="journal article" date="2020" name="G3 (Bethesda)">
        <title>Improved Reference Genome for Cyclotella cryptica CCMP332, a Model for Cell Wall Morphogenesis, Salinity Adaptation, and Lipid Production in Diatoms (Bacillariophyta).</title>
        <authorList>
            <person name="Roberts W.R."/>
            <person name="Downey K.M."/>
            <person name="Ruck E.C."/>
            <person name="Traller J.C."/>
            <person name="Alverson A.J."/>
        </authorList>
    </citation>
    <scope>NUCLEOTIDE SEQUENCE [LARGE SCALE GENOMIC DNA]</scope>
    <source>
        <strain evidence="1 2">CCMP332</strain>
    </source>
</reference>
<comment type="caution">
    <text evidence="1">The sequence shown here is derived from an EMBL/GenBank/DDBJ whole genome shotgun (WGS) entry which is preliminary data.</text>
</comment>
<evidence type="ECO:0000313" key="1">
    <source>
        <dbReference type="EMBL" id="KAL3783459.1"/>
    </source>
</evidence>
<evidence type="ECO:0000313" key="2">
    <source>
        <dbReference type="Proteomes" id="UP001516023"/>
    </source>
</evidence>
<sequence>MSSDPKANNPSDDDNLQLDPKVASDFTIQVCTSTNCLRRLQSMGLDQYHVLEELYERAESQNVETHIIIEDGPCQGGKNCKLGPCVAVLHDDFYGNVALEGMDGVEFRERV</sequence>
<gene>
    <name evidence="1" type="ORF">HJC23_008651</name>
</gene>
<accession>A0ABD3P5G8</accession>
<organism evidence="1 2">
    <name type="scientific">Cyclotella cryptica</name>
    <dbReference type="NCBI Taxonomy" id="29204"/>
    <lineage>
        <taxon>Eukaryota</taxon>
        <taxon>Sar</taxon>
        <taxon>Stramenopiles</taxon>
        <taxon>Ochrophyta</taxon>
        <taxon>Bacillariophyta</taxon>
        <taxon>Coscinodiscophyceae</taxon>
        <taxon>Thalassiosirophycidae</taxon>
        <taxon>Stephanodiscales</taxon>
        <taxon>Stephanodiscaceae</taxon>
        <taxon>Cyclotella</taxon>
    </lineage>
</organism>
<name>A0ABD3P5G8_9STRA</name>